<evidence type="ECO:0000313" key="2">
    <source>
        <dbReference type="Proteomes" id="UP001596220"/>
    </source>
</evidence>
<gene>
    <name evidence="1" type="ORF">ACFP3R_32095</name>
</gene>
<accession>A0ABW1PGJ3</accession>
<dbReference type="EMBL" id="JBHSQO010000052">
    <property type="protein sequence ID" value="MFC6093932.1"/>
    <property type="molecule type" value="Genomic_DNA"/>
</dbReference>
<reference evidence="2" key="1">
    <citation type="journal article" date="2019" name="Int. J. Syst. Evol. Microbiol.">
        <title>The Global Catalogue of Microorganisms (GCM) 10K type strain sequencing project: providing services to taxonomists for standard genome sequencing and annotation.</title>
        <authorList>
            <consortium name="The Broad Institute Genomics Platform"/>
            <consortium name="The Broad Institute Genome Sequencing Center for Infectious Disease"/>
            <person name="Wu L."/>
            <person name="Ma J."/>
        </authorList>
    </citation>
    <scope>NUCLEOTIDE SEQUENCE [LARGE SCALE GENOMIC DNA]</scope>
    <source>
        <strain evidence="2">CGMCC 4.7246</strain>
    </source>
</reference>
<proteinExistence type="predicted"/>
<sequence>MLAQANLAMLTMARDDSRHAVALGHEALATMGSVRSDRVNHALRQLAREGRKYCDLAVVRRLNSRIRYVLTSNAGS</sequence>
<evidence type="ECO:0000313" key="1">
    <source>
        <dbReference type="EMBL" id="MFC6093932.1"/>
    </source>
</evidence>
<comment type="caution">
    <text evidence="1">The sequence shown here is derived from an EMBL/GenBank/DDBJ whole genome shotgun (WGS) entry which is preliminary data.</text>
</comment>
<name>A0ABW1PGJ3_9PSEU</name>
<keyword evidence="2" id="KW-1185">Reference proteome</keyword>
<dbReference type="Proteomes" id="UP001596220">
    <property type="component" value="Unassembled WGS sequence"/>
</dbReference>
<dbReference type="RefSeq" id="WP_380641599.1">
    <property type="nucleotide sequence ID" value="NZ_JBHSQO010000052.1"/>
</dbReference>
<organism evidence="1 2">
    <name type="scientific">Saccharothrix lopnurensis</name>
    <dbReference type="NCBI Taxonomy" id="1670621"/>
    <lineage>
        <taxon>Bacteria</taxon>
        <taxon>Bacillati</taxon>
        <taxon>Actinomycetota</taxon>
        <taxon>Actinomycetes</taxon>
        <taxon>Pseudonocardiales</taxon>
        <taxon>Pseudonocardiaceae</taxon>
        <taxon>Saccharothrix</taxon>
    </lineage>
</organism>
<protein>
    <submittedName>
        <fullName evidence="1">Uncharacterized protein</fullName>
    </submittedName>
</protein>